<keyword evidence="1" id="KW-0479">Metal-binding</keyword>
<keyword evidence="3" id="KW-0862">Zinc</keyword>
<dbReference type="Proteomes" id="UP001140091">
    <property type="component" value="Unassembled WGS sequence"/>
</dbReference>
<dbReference type="EMBL" id="JANBPK010000744">
    <property type="protein sequence ID" value="KAJ2933409.1"/>
    <property type="molecule type" value="Genomic_DNA"/>
</dbReference>
<protein>
    <recommendedName>
        <fullName evidence="9">MYND-type domain-containing protein</fullName>
    </recommendedName>
</protein>
<comment type="caution">
    <text evidence="7">The sequence shown here is derived from an EMBL/GenBank/DDBJ whole genome shotgun (WGS) entry which is preliminary data.</text>
</comment>
<feature type="domain" description="MYND-type" evidence="5">
    <location>
        <begin position="530"/>
        <end position="549"/>
    </location>
</feature>
<evidence type="ECO:0008006" key="9">
    <source>
        <dbReference type="Google" id="ProtNLM"/>
    </source>
</evidence>
<dbReference type="InterPro" id="IPR027974">
    <property type="entry name" value="DUF4470"/>
</dbReference>
<evidence type="ECO:0000256" key="4">
    <source>
        <dbReference type="SAM" id="MobiDB-lite"/>
    </source>
</evidence>
<gene>
    <name evidence="7" type="ORF">H1R20_g3706</name>
</gene>
<proteinExistence type="predicted"/>
<dbReference type="AlphaFoldDB" id="A0A9W8JG04"/>
<dbReference type="InterPro" id="IPR039304">
    <property type="entry name" value="DNAAF3"/>
</dbReference>
<dbReference type="GO" id="GO:0070286">
    <property type="term" value="P:axonemal dynein complex assembly"/>
    <property type="evidence" value="ECO:0007669"/>
    <property type="project" value="InterPro"/>
</dbReference>
<evidence type="ECO:0000256" key="3">
    <source>
        <dbReference type="ARBA" id="ARBA00022833"/>
    </source>
</evidence>
<dbReference type="Pfam" id="PF14737">
    <property type="entry name" value="DUF4470"/>
    <property type="match status" value="2"/>
</dbReference>
<keyword evidence="8" id="KW-1185">Reference proteome</keyword>
<feature type="domain" description="DUF4470" evidence="6">
    <location>
        <begin position="600"/>
        <end position="695"/>
    </location>
</feature>
<evidence type="ECO:0000259" key="6">
    <source>
        <dbReference type="Pfam" id="PF14737"/>
    </source>
</evidence>
<dbReference type="PANTHER" id="PTHR22118:SF14">
    <property type="entry name" value="DYNEIN AXONEMAL ASSEMBLY FACTOR 3"/>
    <property type="match status" value="1"/>
</dbReference>
<accession>A0A9W8JG04</accession>
<dbReference type="SUPFAM" id="SSF144232">
    <property type="entry name" value="HIT/MYND zinc finger-like"/>
    <property type="match status" value="1"/>
</dbReference>
<dbReference type="InterPro" id="IPR002893">
    <property type="entry name" value="Znf_MYND"/>
</dbReference>
<dbReference type="Pfam" id="PF01753">
    <property type="entry name" value="zf-MYND"/>
    <property type="match status" value="1"/>
</dbReference>
<evidence type="ECO:0000259" key="5">
    <source>
        <dbReference type="Pfam" id="PF01753"/>
    </source>
</evidence>
<feature type="non-terminal residue" evidence="7">
    <location>
        <position position="1"/>
    </location>
</feature>
<name>A0A9W8JG04_9AGAR</name>
<dbReference type="OrthoDB" id="5282002at2759"/>
<dbReference type="GO" id="GO:0044458">
    <property type="term" value="P:motile cilium assembly"/>
    <property type="evidence" value="ECO:0007669"/>
    <property type="project" value="TreeGrafter"/>
</dbReference>
<dbReference type="GO" id="GO:0008270">
    <property type="term" value="F:zinc ion binding"/>
    <property type="evidence" value="ECO:0007669"/>
    <property type="project" value="UniProtKB-KW"/>
</dbReference>
<sequence length="1093" mass="123701">MPEDSLEASQNSMQKPDEIRFVTTSAPSQEDEGEFEQSLRRAGLNGGSVLWGNMPAIDLINLGVNEADARKDFSLAFIASGDLRHVMKTINSLPSNFTGKLDILINDANPYVFCRNLVLLLILACVPDEKLAADVALHFWYSVFIPTRFRLQVLGRIASFMKHFGNPATGGKPYPLGPTSNLTIPWLNEEQKQCLQHYMFDPENSPQRGGIAIDDAQAEYDRVRKAPSRRDYRDRMYALLKPSHRVAFYEYRQDGIVLPLGADNAHFNCANSSLFSLEGKWLQTDYADPLGGWDAEEIIQSGKTHGAQAEDIYGCLYFFLSTQLRNLAQRIRKLPISFKLFSTEACALAKGIREDVFTDMGITSNARFDRVEVSNILDFNYVGTRSVLTNWSPLLGQGKHAAIVGYYMNWTMVQKDGRAEDAGRSTTTQLTMQIIERSGILDSRSSLGVQDLEFMKTNMFLFLADMDALYENSKPFDKFLTKQKLDSILKEVKLKLRAQHKIVPHNFNSRMRNWSLEAKVVKKGTTGRLVSYCSKECQKTHWKRHKIACKNPMRSSDWLPSWAKEHRIPSFMSTLEASQEDEEELKQFLNRGDFNGGSVLWGNMPAIDLINLGANEADARKDFSLAFVASGDLRHVMKTINSLPSNFTGKLNILINDANPYVFCRNLVLLLILACVPDEKLAADVALHFWYSVFIPSQYRLRVFGRISSFLKHFGNPATGGKPYPLGPTSNLMIPWLDEEQNKCLQHYMFDPENSPHRAGIAIDDAQAEYDRVRIAPSRRDYRDRMYALLKPSHRVAFSQYRQDGIVLPLGADNAHFNCANSSLFSLEGKWLQTDYADPLEGWDAEEVIESGKAHGTQAEDIYGCLYFFLSTQLRMLAQRMRKLPISFKLFSAEACALAKGIGGDIFTDMGITSNTRFDRVEVSNILDFNYVGTRSVLTAWSPLLGQGKHAAIVGYYMNWFMVQKDGRAQGASRSTTKELTKQMVERSGICTLSVSTEFLKTDLVMLLADMDALYENSKPFEKFLAKQKLDAILREVKLKLRAQHKIVPHRLNVPLSAPSHALPSFTTKESWYCNTKLHSSTWVERFVEFSRE</sequence>
<evidence type="ECO:0000256" key="2">
    <source>
        <dbReference type="ARBA" id="ARBA00022771"/>
    </source>
</evidence>
<evidence type="ECO:0000313" key="8">
    <source>
        <dbReference type="Proteomes" id="UP001140091"/>
    </source>
</evidence>
<dbReference type="PANTHER" id="PTHR22118">
    <property type="entry name" value="DYNEIN ASSEMBLY FACTOR 3, AXONEMAL"/>
    <property type="match status" value="1"/>
</dbReference>
<feature type="region of interest" description="Disordered" evidence="4">
    <location>
        <begin position="1"/>
        <end position="32"/>
    </location>
</feature>
<evidence type="ECO:0000256" key="1">
    <source>
        <dbReference type="ARBA" id="ARBA00022723"/>
    </source>
</evidence>
<reference evidence="7" key="1">
    <citation type="submission" date="2022-06" db="EMBL/GenBank/DDBJ databases">
        <title>Genome Sequence of Candolleomyces eurysporus.</title>
        <authorList>
            <person name="Buettner E."/>
        </authorList>
    </citation>
    <scope>NUCLEOTIDE SEQUENCE</scope>
    <source>
        <strain evidence="7">VTCC 930004</strain>
    </source>
</reference>
<keyword evidence="2" id="KW-0863">Zinc-finger</keyword>
<evidence type="ECO:0000313" key="7">
    <source>
        <dbReference type="EMBL" id="KAJ2933409.1"/>
    </source>
</evidence>
<feature type="domain" description="DUF4470" evidence="6">
    <location>
        <begin position="50"/>
        <end position="145"/>
    </location>
</feature>
<dbReference type="Gene3D" id="6.10.140.2220">
    <property type="match status" value="1"/>
</dbReference>
<organism evidence="7 8">
    <name type="scientific">Candolleomyces eurysporus</name>
    <dbReference type="NCBI Taxonomy" id="2828524"/>
    <lineage>
        <taxon>Eukaryota</taxon>
        <taxon>Fungi</taxon>
        <taxon>Dikarya</taxon>
        <taxon>Basidiomycota</taxon>
        <taxon>Agaricomycotina</taxon>
        <taxon>Agaricomycetes</taxon>
        <taxon>Agaricomycetidae</taxon>
        <taxon>Agaricales</taxon>
        <taxon>Agaricineae</taxon>
        <taxon>Psathyrellaceae</taxon>
        <taxon>Candolleomyces</taxon>
    </lineage>
</organism>